<feature type="domain" description="Aldehyde dehydrogenase" evidence="3">
    <location>
        <begin position="78"/>
        <end position="136"/>
    </location>
</feature>
<gene>
    <name evidence="4" type="primary">LOC109318229</name>
</gene>
<dbReference type="Gene3D" id="3.40.309.10">
    <property type="entry name" value="Aldehyde Dehydrogenase, Chain A, domain 2"/>
    <property type="match status" value="1"/>
</dbReference>
<keyword evidence="2" id="KW-0560">Oxidoreductase</keyword>
<dbReference type="GO" id="GO:0004028">
    <property type="term" value="F:3-chloroallyl aldehyde dehydrogenase activity"/>
    <property type="evidence" value="ECO:0007669"/>
    <property type="project" value="TreeGrafter"/>
</dbReference>
<comment type="similarity">
    <text evidence="1">Belongs to the aldehyde dehydrogenase family.</text>
</comment>
<dbReference type="Pfam" id="PF00171">
    <property type="entry name" value="Aldedh"/>
    <property type="match status" value="2"/>
</dbReference>
<dbReference type="InterPro" id="IPR016162">
    <property type="entry name" value="Ald_DH_N"/>
</dbReference>
<dbReference type="InterPro" id="IPR012394">
    <property type="entry name" value="Aldehyde_DH_NAD(P)"/>
</dbReference>
<evidence type="ECO:0000259" key="3">
    <source>
        <dbReference type="Pfam" id="PF00171"/>
    </source>
</evidence>
<dbReference type="AlphaFoldDB" id="A0A7M4FXP5"/>
<dbReference type="InterPro" id="IPR016163">
    <property type="entry name" value="Ald_DH_C"/>
</dbReference>
<dbReference type="GO" id="GO:0006081">
    <property type="term" value="P:aldehyde metabolic process"/>
    <property type="evidence" value="ECO:0007669"/>
    <property type="project" value="InterPro"/>
</dbReference>
<sequence length="210" mass="23313">AELEGLVNRLRASWLAGKTRPIEYRISQLEALGRFLDEKKQSILDVLAADLSKGEFSDILLTTPDIVAFSLPQVVQLDSAFVRKDPYGVALIIGPWNYPIHLLLVPMIGAIAAGNCVIIKPSEISKYSEALIAEMLPNYLDKVRSCALPWHPLLVDVSTSAPIMQEEIFGPILPIVTVANLEEAIDFINARERPLSLYAFSCDNKVWRRG</sequence>
<dbReference type="InterPro" id="IPR016161">
    <property type="entry name" value="Ald_DH/histidinol_DH"/>
</dbReference>
<name>A0A7M4FXP5_CROPO</name>
<protein>
    <submittedName>
        <fullName evidence="4">Aldehyde dehydrogenase family 3 member B1-like</fullName>
    </submittedName>
</protein>
<evidence type="ECO:0000313" key="4">
    <source>
        <dbReference type="Ensembl" id="ENSCPRP00005014739.1"/>
    </source>
</evidence>
<dbReference type="GO" id="GO:0005737">
    <property type="term" value="C:cytoplasm"/>
    <property type="evidence" value="ECO:0007669"/>
    <property type="project" value="TreeGrafter"/>
</dbReference>
<dbReference type="PANTHER" id="PTHR43570:SF2">
    <property type="entry name" value="ALDEHYDE DEHYDROGENASE FAMILY 3 MEMBER B1"/>
    <property type="match status" value="1"/>
</dbReference>
<dbReference type="PANTHER" id="PTHR43570">
    <property type="entry name" value="ALDEHYDE DEHYDROGENASE"/>
    <property type="match status" value="1"/>
</dbReference>
<dbReference type="InterPro" id="IPR015590">
    <property type="entry name" value="Aldehyde_DH_dom"/>
</dbReference>
<proteinExistence type="inferred from homology"/>
<evidence type="ECO:0000256" key="2">
    <source>
        <dbReference type="ARBA" id="ARBA00023002"/>
    </source>
</evidence>
<accession>A0A7M4FXP5</accession>
<feature type="domain" description="Aldehyde dehydrogenase" evidence="3">
    <location>
        <begin position="153"/>
        <end position="206"/>
    </location>
</feature>
<reference evidence="4" key="1">
    <citation type="submission" date="2025-08" db="UniProtKB">
        <authorList>
            <consortium name="Ensembl"/>
        </authorList>
    </citation>
    <scope>IDENTIFICATION</scope>
</reference>
<dbReference type="SUPFAM" id="SSF53720">
    <property type="entry name" value="ALDH-like"/>
    <property type="match status" value="2"/>
</dbReference>
<dbReference type="Gene3D" id="3.40.605.10">
    <property type="entry name" value="Aldehyde Dehydrogenase, Chain A, domain 1"/>
    <property type="match status" value="1"/>
</dbReference>
<evidence type="ECO:0000256" key="1">
    <source>
        <dbReference type="ARBA" id="ARBA00009986"/>
    </source>
</evidence>
<reference evidence="4" key="2">
    <citation type="submission" date="2025-09" db="UniProtKB">
        <authorList>
            <consortium name="Ensembl"/>
        </authorList>
    </citation>
    <scope>IDENTIFICATION</scope>
</reference>
<dbReference type="Proteomes" id="UP000594220">
    <property type="component" value="Unplaced"/>
</dbReference>
<dbReference type="GO" id="GO:0004029">
    <property type="term" value="F:aldehyde dehydrogenase (NAD+) activity"/>
    <property type="evidence" value="ECO:0007669"/>
    <property type="project" value="TreeGrafter"/>
</dbReference>
<dbReference type="Ensembl" id="ENSCPRT00005017302.1">
    <property type="protein sequence ID" value="ENSCPRP00005014739.1"/>
    <property type="gene ID" value="ENSCPRG00005010317.1"/>
</dbReference>
<evidence type="ECO:0000313" key="5">
    <source>
        <dbReference type="Proteomes" id="UP000594220"/>
    </source>
</evidence>
<dbReference type="GeneTree" id="ENSGT00940000155904"/>
<organism evidence="4 5">
    <name type="scientific">Crocodylus porosus</name>
    <name type="common">Saltwater crocodile</name>
    <name type="synonym">Estuarine crocodile</name>
    <dbReference type="NCBI Taxonomy" id="8502"/>
    <lineage>
        <taxon>Eukaryota</taxon>
        <taxon>Metazoa</taxon>
        <taxon>Chordata</taxon>
        <taxon>Craniata</taxon>
        <taxon>Vertebrata</taxon>
        <taxon>Euteleostomi</taxon>
        <taxon>Archelosauria</taxon>
        <taxon>Archosauria</taxon>
        <taxon>Crocodylia</taxon>
        <taxon>Longirostres</taxon>
        <taxon>Crocodylidae</taxon>
        <taxon>Crocodylus</taxon>
    </lineage>
</organism>
<keyword evidence="5" id="KW-1185">Reference proteome</keyword>